<feature type="compositionally biased region" description="Low complexity" evidence="1">
    <location>
        <begin position="203"/>
        <end position="221"/>
    </location>
</feature>
<reference evidence="5" key="1">
    <citation type="journal article" date="2020" name="Stud. Mycol.">
        <title>101 Dothideomycetes genomes: A test case for predicting lifestyles and emergence of pathogens.</title>
        <authorList>
            <person name="Haridas S."/>
            <person name="Albert R."/>
            <person name="Binder M."/>
            <person name="Bloem J."/>
            <person name="LaButti K."/>
            <person name="Salamov A."/>
            <person name="Andreopoulos B."/>
            <person name="Baker S."/>
            <person name="Barry K."/>
            <person name="Bills G."/>
            <person name="Bluhm B."/>
            <person name="Cannon C."/>
            <person name="Castanera R."/>
            <person name="Culley D."/>
            <person name="Daum C."/>
            <person name="Ezra D."/>
            <person name="Gonzalez J."/>
            <person name="Henrissat B."/>
            <person name="Kuo A."/>
            <person name="Liang C."/>
            <person name="Lipzen A."/>
            <person name="Lutzoni F."/>
            <person name="Magnuson J."/>
            <person name="Mondo S."/>
            <person name="Nolan M."/>
            <person name="Ohm R."/>
            <person name="Pangilinan J."/>
            <person name="Park H.-J."/>
            <person name="Ramirez L."/>
            <person name="Alfaro M."/>
            <person name="Sun H."/>
            <person name="Tritt A."/>
            <person name="Yoshinaga Y."/>
            <person name="Zwiers L.-H."/>
            <person name="Turgeon B."/>
            <person name="Goodwin S."/>
            <person name="Spatafora J."/>
            <person name="Crous P."/>
            <person name="Grigoriev I."/>
        </authorList>
    </citation>
    <scope>NUCLEOTIDE SEQUENCE [LARGE SCALE GENOMIC DNA]</scope>
    <source>
        <strain evidence="5">CECT 20119</strain>
    </source>
</reference>
<dbReference type="AlphaFoldDB" id="A0A6A6GCS5"/>
<feature type="compositionally biased region" description="Basic residues" evidence="1">
    <location>
        <begin position="276"/>
        <end position="290"/>
    </location>
</feature>
<dbReference type="Pfam" id="PF24535">
    <property type="entry name" value="DUF7598"/>
    <property type="match status" value="1"/>
</dbReference>
<protein>
    <recommendedName>
        <fullName evidence="3">DUF7598 domain-containing protein</fullName>
    </recommendedName>
</protein>
<dbReference type="OrthoDB" id="5327148at2759"/>
<name>A0A6A6GCS5_9PEZI</name>
<feature type="domain" description="DUF7598" evidence="3">
    <location>
        <begin position="34"/>
        <end position="167"/>
    </location>
</feature>
<feature type="region of interest" description="Disordered" evidence="1">
    <location>
        <begin position="184"/>
        <end position="306"/>
    </location>
</feature>
<feature type="region of interest" description="Disordered" evidence="1">
    <location>
        <begin position="320"/>
        <end position="363"/>
    </location>
</feature>
<feature type="transmembrane region" description="Helical" evidence="2">
    <location>
        <begin position="67"/>
        <end position="90"/>
    </location>
</feature>
<evidence type="ECO:0000256" key="2">
    <source>
        <dbReference type="SAM" id="Phobius"/>
    </source>
</evidence>
<evidence type="ECO:0000313" key="5">
    <source>
        <dbReference type="Proteomes" id="UP000799538"/>
    </source>
</evidence>
<feature type="transmembrane region" description="Helical" evidence="2">
    <location>
        <begin position="143"/>
        <end position="169"/>
    </location>
</feature>
<dbReference type="EMBL" id="ML992506">
    <property type="protein sequence ID" value="KAF2223524.1"/>
    <property type="molecule type" value="Genomic_DNA"/>
</dbReference>
<keyword evidence="2" id="KW-0812">Transmembrane</keyword>
<keyword evidence="2" id="KW-0472">Membrane</keyword>
<organism evidence="4 5">
    <name type="scientific">Elsinoe ampelina</name>
    <dbReference type="NCBI Taxonomy" id="302913"/>
    <lineage>
        <taxon>Eukaryota</taxon>
        <taxon>Fungi</taxon>
        <taxon>Dikarya</taxon>
        <taxon>Ascomycota</taxon>
        <taxon>Pezizomycotina</taxon>
        <taxon>Dothideomycetes</taxon>
        <taxon>Dothideomycetidae</taxon>
        <taxon>Myriangiales</taxon>
        <taxon>Elsinoaceae</taxon>
        <taxon>Elsinoe</taxon>
    </lineage>
</organism>
<evidence type="ECO:0000259" key="3">
    <source>
        <dbReference type="Pfam" id="PF24535"/>
    </source>
</evidence>
<evidence type="ECO:0000313" key="4">
    <source>
        <dbReference type="EMBL" id="KAF2223524.1"/>
    </source>
</evidence>
<dbReference type="Proteomes" id="UP000799538">
    <property type="component" value="Unassembled WGS sequence"/>
</dbReference>
<gene>
    <name evidence="4" type="ORF">BDZ85DRAFT_318761</name>
</gene>
<evidence type="ECO:0000256" key="1">
    <source>
        <dbReference type="SAM" id="MobiDB-lite"/>
    </source>
</evidence>
<proteinExistence type="predicted"/>
<dbReference type="InterPro" id="IPR056019">
    <property type="entry name" value="DUF7598"/>
</dbReference>
<sequence length="363" mass="39718">MFLRLHPFNLYLDVLPRKKLPSMALSSESLAGFGYIALNGIRVMNIIGFLAVIAASVVMLIKTTTDSAYFFFDACSDVVVAFSSTFLLISELNLFKTYFARNMPLLSPSHGFVTLSLAMLVLGTDLLGKLNHPTNSQEALGLAFWRIVIGAGILIFILSFINLIASYLFRDRRAGITARQVRSHGAVASHMTPGPEMSTKLAPSSFHSSSPRSSPRTPVTPDRTDRRSRNPLRLITDPLQIIHDRLDGGKPGDPPILPSYHQASTIPGSSSSPPGHHQHQQSHPHTHHLRPVASPDPGDSPTSKYSRATMCFKKGGFHPFGNKKRESLAPPLPVNISAPLGGNPQFDWLRRPESALHPSRGKV</sequence>
<accession>A0A6A6GCS5</accession>
<keyword evidence="2" id="KW-1133">Transmembrane helix</keyword>
<feature type="transmembrane region" description="Helical" evidence="2">
    <location>
        <begin position="102"/>
        <end position="123"/>
    </location>
</feature>
<feature type="transmembrane region" description="Helical" evidence="2">
    <location>
        <begin position="43"/>
        <end position="61"/>
    </location>
</feature>
<keyword evidence="5" id="KW-1185">Reference proteome</keyword>